<comment type="caution">
    <text evidence="1">The sequence shown here is derived from an EMBL/GenBank/DDBJ whole genome shotgun (WGS) entry which is preliminary data.</text>
</comment>
<organism evidence="1 2">
    <name type="scientific">Paractinoplanes ferrugineus</name>
    <dbReference type="NCBI Taxonomy" id="113564"/>
    <lineage>
        <taxon>Bacteria</taxon>
        <taxon>Bacillati</taxon>
        <taxon>Actinomycetota</taxon>
        <taxon>Actinomycetes</taxon>
        <taxon>Micromonosporales</taxon>
        <taxon>Micromonosporaceae</taxon>
        <taxon>Paractinoplanes</taxon>
    </lineage>
</organism>
<dbReference type="Proteomes" id="UP000598174">
    <property type="component" value="Unassembled WGS sequence"/>
</dbReference>
<gene>
    <name evidence="1" type="ORF">Afe05nite_85870</name>
</gene>
<evidence type="ECO:0000313" key="1">
    <source>
        <dbReference type="EMBL" id="GIE16747.1"/>
    </source>
</evidence>
<keyword evidence="2" id="KW-1185">Reference proteome</keyword>
<sequence>MTDYVTYHAGETLEDTFRRSDGDETGYAIPWPLILQLESTKAAYESTVAAIKQHIEDHQVPEVALETEEPTGEEYPW</sequence>
<dbReference type="AlphaFoldDB" id="A0A919JBF4"/>
<dbReference type="EMBL" id="BOMM01000098">
    <property type="protein sequence ID" value="GIE16747.1"/>
    <property type="molecule type" value="Genomic_DNA"/>
</dbReference>
<dbReference type="RefSeq" id="WP_203823068.1">
    <property type="nucleotide sequence ID" value="NZ_BAAABP010000067.1"/>
</dbReference>
<protein>
    <submittedName>
        <fullName evidence="1">Uncharacterized protein</fullName>
    </submittedName>
</protein>
<proteinExistence type="predicted"/>
<evidence type="ECO:0000313" key="2">
    <source>
        <dbReference type="Proteomes" id="UP000598174"/>
    </source>
</evidence>
<reference evidence="1" key="1">
    <citation type="submission" date="2021-01" db="EMBL/GenBank/DDBJ databases">
        <title>Whole genome shotgun sequence of Actinoplanes ferrugineus NBRC 15555.</title>
        <authorList>
            <person name="Komaki H."/>
            <person name="Tamura T."/>
        </authorList>
    </citation>
    <scope>NUCLEOTIDE SEQUENCE</scope>
    <source>
        <strain evidence="1">NBRC 15555</strain>
    </source>
</reference>
<name>A0A919JBF4_9ACTN</name>
<accession>A0A919JBF4</accession>